<dbReference type="PIRSF" id="PIRSF039144">
    <property type="entry name" value="GlnB"/>
    <property type="match status" value="1"/>
</dbReference>
<dbReference type="Proteomes" id="UP000320338">
    <property type="component" value="Unassembled WGS sequence"/>
</dbReference>
<sequence>MILVTAIVKPFALGDVKSALERLGVLGMTVSEVQGHGRQKGHTEVYRGAEYNVEFVPKVRIEVVVDDEAADKVVDAVAAAARTGKIGDGKVWTTRVEQIVRVRTGERGSDAI</sequence>
<dbReference type="PANTHER" id="PTHR30115:SF11">
    <property type="entry name" value="NITROGEN REGULATORY PROTEIN P-II HOMOLOG"/>
    <property type="match status" value="1"/>
</dbReference>
<dbReference type="GO" id="GO:0030234">
    <property type="term" value="F:enzyme regulator activity"/>
    <property type="evidence" value="ECO:0007669"/>
    <property type="project" value="InterPro"/>
</dbReference>
<dbReference type="OrthoDB" id="9802729at2"/>
<evidence type="ECO:0000256" key="1">
    <source>
        <dbReference type="ARBA" id="ARBA00011233"/>
    </source>
</evidence>
<comment type="caution">
    <text evidence="9">The sequence shown here is derived from an EMBL/GenBank/DDBJ whole genome shotgun (WGS) entry which is preliminary data.</text>
</comment>
<dbReference type="InterPro" id="IPR002187">
    <property type="entry name" value="N-reg_PII"/>
</dbReference>
<keyword evidence="3 8" id="KW-0597">Phosphoprotein</keyword>
<dbReference type="RefSeq" id="WP_141279623.1">
    <property type="nucleotide sequence ID" value="NZ_BAAARZ010000007.1"/>
</dbReference>
<gene>
    <name evidence="9" type="ORF">PHY01_33010</name>
</gene>
<dbReference type="GO" id="GO:0005829">
    <property type="term" value="C:cytosol"/>
    <property type="evidence" value="ECO:0007669"/>
    <property type="project" value="TreeGrafter"/>
</dbReference>
<dbReference type="Gene3D" id="3.30.70.120">
    <property type="match status" value="1"/>
</dbReference>
<evidence type="ECO:0000256" key="5">
    <source>
        <dbReference type="ARBA" id="ARBA00023015"/>
    </source>
</evidence>
<evidence type="ECO:0000256" key="7">
    <source>
        <dbReference type="PIRSR" id="PIRSR039144-50"/>
    </source>
</evidence>
<keyword evidence="6" id="KW-0804">Transcription</keyword>
<dbReference type="PROSITE" id="PS51343">
    <property type="entry name" value="PII_GLNB_DOM"/>
    <property type="match status" value="1"/>
</dbReference>
<dbReference type="SUPFAM" id="SSF54913">
    <property type="entry name" value="GlnB-like"/>
    <property type="match status" value="1"/>
</dbReference>
<proteinExistence type="predicted"/>
<dbReference type="InterPro" id="IPR015867">
    <property type="entry name" value="N-reg_PII/ATP_PRibTrfase_C"/>
</dbReference>
<evidence type="ECO:0000256" key="6">
    <source>
        <dbReference type="ARBA" id="ARBA00023163"/>
    </source>
</evidence>
<feature type="modified residue" description="O-UMP-tyrosine" evidence="7">
    <location>
        <position position="51"/>
    </location>
</feature>
<protein>
    <recommendedName>
        <fullName evidence="2">Nitrogen regulatory protein P-II</fullName>
    </recommendedName>
</protein>
<name>A0A4Y3WR93_9PSEU</name>
<reference evidence="9 10" key="1">
    <citation type="submission" date="2019-06" db="EMBL/GenBank/DDBJ databases">
        <title>Whole genome shotgun sequence of Pseudonocardia hydrocarbonoxydans NBRC 14498.</title>
        <authorList>
            <person name="Hosoyama A."/>
            <person name="Uohara A."/>
            <person name="Ohji S."/>
            <person name="Ichikawa N."/>
        </authorList>
    </citation>
    <scope>NUCLEOTIDE SEQUENCE [LARGE SCALE GENOMIC DNA]</scope>
    <source>
        <strain evidence="9 10">NBRC 14498</strain>
    </source>
</reference>
<keyword evidence="5" id="KW-0805">Transcription regulation</keyword>
<dbReference type="PRINTS" id="PR00340">
    <property type="entry name" value="PIIGLNB"/>
</dbReference>
<accession>A0A4Y3WR93</accession>
<evidence type="ECO:0000256" key="4">
    <source>
        <dbReference type="ARBA" id="ARBA00022741"/>
    </source>
</evidence>
<evidence type="ECO:0000256" key="3">
    <source>
        <dbReference type="ARBA" id="ARBA00022553"/>
    </source>
</evidence>
<evidence type="ECO:0000256" key="8">
    <source>
        <dbReference type="PIRSR" id="PIRSR602187-50"/>
    </source>
</evidence>
<dbReference type="PANTHER" id="PTHR30115">
    <property type="entry name" value="NITROGEN REGULATORY PROTEIN P-II"/>
    <property type="match status" value="1"/>
</dbReference>
<evidence type="ECO:0000256" key="2">
    <source>
        <dbReference type="ARBA" id="ARBA00015681"/>
    </source>
</evidence>
<dbReference type="Pfam" id="PF00543">
    <property type="entry name" value="P-II"/>
    <property type="match status" value="1"/>
</dbReference>
<dbReference type="SMART" id="SM00938">
    <property type="entry name" value="P-II"/>
    <property type="match status" value="1"/>
</dbReference>
<dbReference type="InterPro" id="IPR011322">
    <property type="entry name" value="N-reg_PII-like_a/b"/>
</dbReference>
<dbReference type="EMBL" id="BJNG01000026">
    <property type="protein sequence ID" value="GEC21018.1"/>
    <property type="molecule type" value="Genomic_DNA"/>
</dbReference>
<dbReference type="GO" id="GO:0005524">
    <property type="term" value="F:ATP binding"/>
    <property type="evidence" value="ECO:0007669"/>
    <property type="project" value="TreeGrafter"/>
</dbReference>
<comment type="subunit">
    <text evidence="1">Homotrimer.</text>
</comment>
<dbReference type="GO" id="GO:0006808">
    <property type="term" value="P:regulation of nitrogen utilization"/>
    <property type="evidence" value="ECO:0007669"/>
    <property type="project" value="InterPro"/>
</dbReference>
<keyword evidence="10" id="KW-1185">Reference proteome</keyword>
<evidence type="ECO:0000313" key="9">
    <source>
        <dbReference type="EMBL" id="GEC21018.1"/>
    </source>
</evidence>
<keyword evidence="4" id="KW-0547">Nucleotide-binding</keyword>
<dbReference type="PROSITE" id="PS00496">
    <property type="entry name" value="PII_GLNB_UMP"/>
    <property type="match status" value="1"/>
</dbReference>
<dbReference type="InterPro" id="IPR002332">
    <property type="entry name" value="N-reg_PII_urydylation_site"/>
</dbReference>
<evidence type="ECO:0000313" key="10">
    <source>
        <dbReference type="Proteomes" id="UP000320338"/>
    </source>
</evidence>
<dbReference type="AlphaFoldDB" id="A0A4Y3WR93"/>
<organism evidence="9 10">
    <name type="scientific">Pseudonocardia hydrocarbonoxydans</name>
    <dbReference type="NCBI Taxonomy" id="76726"/>
    <lineage>
        <taxon>Bacteria</taxon>
        <taxon>Bacillati</taxon>
        <taxon>Actinomycetota</taxon>
        <taxon>Actinomycetes</taxon>
        <taxon>Pseudonocardiales</taxon>
        <taxon>Pseudonocardiaceae</taxon>
        <taxon>Pseudonocardia</taxon>
    </lineage>
</organism>